<gene>
    <name evidence="1" type="ORF">SAMN05421505_112182</name>
</gene>
<dbReference type="AlphaFoldDB" id="A0A1G8AIT0"/>
<dbReference type="EMBL" id="FNCN01000012">
    <property type="protein sequence ID" value="SDH20912.1"/>
    <property type="molecule type" value="Genomic_DNA"/>
</dbReference>
<name>A0A1G8AIT0_9ACTN</name>
<keyword evidence="2" id="KW-1185">Reference proteome</keyword>
<accession>A0A1G8AIT0</accession>
<dbReference type="STRING" id="504805.SAMN05421505_112182"/>
<evidence type="ECO:0000313" key="2">
    <source>
        <dbReference type="Proteomes" id="UP000198923"/>
    </source>
</evidence>
<organism evidence="1 2">
    <name type="scientific">Sinosporangium album</name>
    <dbReference type="NCBI Taxonomy" id="504805"/>
    <lineage>
        <taxon>Bacteria</taxon>
        <taxon>Bacillati</taxon>
        <taxon>Actinomycetota</taxon>
        <taxon>Actinomycetes</taxon>
        <taxon>Streptosporangiales</taxon>
        <taxon>Streptosporangiaceae</taxon>
        <taxon>Sinosporangium</taxon>
    </lineage>
</organism>
<proteinExistence type="predicted"/>
<reference evidence="1 2" key="1">
    <citation type="submission" date="2016-10" db="EMBL/GenBank/DDBJ databases">
        <authorList>
            <person name="de Groot N.N."/>
        </authorList>
    </citation>
    <scope>NUCLEOTIDE SEQUENCE [LARGE SCALE GENOMIC DNA]</scope>
    <source>
        <strain evidence="1 2">CPCC 201354</strain>
    </source>
</reference>
<sequence length="90" mass="9746">MDHFGYDMGYGVRHGTLPPRLTHRGPAPLGSGYGFPVFLDAYLPISKRCRVTDFAARAARESSKPTPGPTALRAHSRAFILSSGTPLHIP</sequence>
<protein>
    <submittedName>
        <fullName evidence="1">Uncharacterized protein</fullName>
    </submittedName>
</protein>
<dbReference type="Proteomes" id="UP000198923">
    <property type="component" value="Unassembled WGS sequence"/>
</dbReference>
<evidence type="ECO:0000313" key="1">
    <source>
        <dbReference type="EMBL" id="SDH20912.1"/>
    </source>
</evidence>